<dbReference type="InterPro" id="IPR014014">
    <property type="entry name" value="RNA_helicase_DEAD_Q_motif"/>
</dbReference>
<evidence type="ECO:0000256" key="2">
    <source>
        <dbReference type="ARBA" id="ARBA00022741"/>
    </source>
</evidence>
<evidence type="ECO:0000256" key="4">
    <source>
        <dbReference type="ARBA" id="ARBA00022806"/>
    </source>
</evidence>
<evidence type="ECO:0000313" key="10">
    <source>
        <dbReference type="Proteomes" id="UP000011087"/>
    </source>
</evidence>
<keyword evidence="5" id="KW-0067">ATP-binding</keyword>
<organism evidence="8">
    <name type="scientific">Guillardia theta (strain CCMP2712)</name>
    <name type="common">Cryptophyte</name>
    <dbReference type="NCBI Taxonomy" id="905079"/>
    <lineage>
        <taxon>Eukaryota</taxon>
        <taxon>Cryptophyceae</taxon>
        <taxon>Pyrenomonadales</taxon>
        <taxon>Geminigeraceae</taxon>
        <taxon>Guillardia</taxon>
    </lineage>
</organism>
<dbReference type="GO" id="GO:0005524">
    <property type="term" value="F:ATP binding"/>
    <property type="evidence" value="ECO:0007669"/>
    <property type="project" value="UniProtKB-KW"/>
</dbReference>
<dbReference type="AlphaFoldDB" id="L1JE40"/>
<evidence type="ECO:0000313" key="9">
    <source>
        <dbReference type="EnsemblProtists" id="EKX46587"/>
    </source>
</evidence>
<reference evidence="10" key="2">
    <citation type="submission" date="2012-11" db="EMBL/GenBank/DDBJ databases">
        <authorList>
            <person name="Kuo A."/>
            <person name="Curtis B.A."/>
            <person name="Tanifuji G."/>
            <person name="Burki F."/>
            <person name="Gruber A."/>
            <person name="Irimia M."/>
            <person name="Maruyama S."/>
            <person name="Arias M.C."/>
            <person name="Ball S.G."/>
            <person name="Gile G.H."/>
            <person name="Hirakawa Y."/>
            <person name="Hopkins J.F."/>
            <person name="Rensing S.A."/>
            <person name="Schmutz J."/>
            <person name="Symeonidi A."/>
            <person name="Elias M."/>
            <person name="Eveleigh R.J."/>
            <person name="Herman E.K."/>
            <person name="Klute M.J."/>
            <person name="Nakayama T."/>
            <person name="Obornik M."/>
            <person name="Reyes-Prieto A."/>
            <person name="Armbrust E.V."/>
            <person name="Aves S.J."/>
            <person name="Beiko R.G."/>
            <person name="Coutinho P."/>
            <person name="Dacks J.B."/>
            <person name="Durnford D.G."/>
            <person name="Fast N.M."/>
            <person name="Green B.R."/>
            <person name="Grisdale C."/>
            <person name="Hempe F."/>
            <person name="Henrissat B."/>
            <person name="Hoppner M.P."/>
            <person name="Ishida K.-I."/>
            <person name="Kim E."/>
            <person name="Koreny L."/>
            <person name="Kroth P.G."/>
            <person name="Liu Y."/>
            <person name="Malik S.-B."/>
            <person name="Maier U.G."/>
            <person name="McRose D."/>
            <person name="Mock T."/>
            <person name="Neilson J.A."/>
            <person name="Onodera N.T."/>
            <person name="Poole A.M."/>
            <person name="Pritham E.J."/>
            <person name="Richards T.A."/>
            <person name="Rocap G."/>
            <person name="Roy S.W."/>
            <person name="Sarai C."/>
            <person name="Schaack S."/>
            <person name="Shirato S."/>
            <person name="Slamovits C.H."/>
            <person name="Spencer D.F."/>
            <person name="Suzuki S."/>
            <person name="Worden A.Z."/>
            <person name="Zauner S."/>
            <person name="Barry K."/>
            <person name="Bell C."/>
            <person name="Bharti A.K."/>
            <person name="Crow J.A."/>
            <person name="Grimwood J."/>
            <person name="Kramer R."/>
            <person name="Lindquist E."/>
            <person name="Lucas S."/>
            <person name="Salamov A."/>
            <person name="McFadden G.I."/>
            <person name="Lane C.E."/>
            <person name="Keeling P.J."/>
            <person name="Gray M.W."/>
            <person name="Grigoriev I.V."/>
            <person name="Archibald J.M."/>
        </authorList>
    </citation>
    <scope>NUCLEOTIDE SEQUENCE</scope>
    <source>
        <strain evidence="10">CCMP2712</strain>
    </source>
</reference>
<sequence length="177" mass="19728">MQEVVLGIACLAMIKTISPVEGQKSLSYIQLPHRSETLLSPIMAQGSDAQRRAIKPTGSSQKFCCATFMLEFDQTADKWEEDLNRLHTALNAAVEAEDYTSASLLRDQISAISGFQADDRKKHSLDWKALGVPDWLVDRLERMGFRLPTQVQRNAMKAISQKAVFSSRDTVIRSPTG</sequence>
<keyword evidence="10" id="KW-1185">Reference proteome</keyword>
<dbReference type="STRING" id="905079.L1JE40"/>
<dbReference type="EMBL" id="JH992993">
    <property type="protein sequence ID" value="EKX46587.1"/>
    <property type="molecule type" value="Genomic_DNA"/>
</dbReference>
<feature type="domain" description="DEAD-box RNA helicase Q" evidence="7">
    <location>
        <begin position="125"/>
        <end position="153"/>
    </location>
</feature>
<keyword evidence="3" id="KW-0378">Hydrolase</keyword>
<protein>
    <recommendedName>
        <fullName evidence="7">DEAD-box RNA helicase Q domain-containing protein</fullName>
    </recommendedName>
</protein>
<gene>
    <name evidence="8" type="ORF">GUITHDRAFT_107374</name>
</gene>
<feature type="short sequence motif" description="Q motif" evidence="6">
    <location>
        <begin position="125"/>
        <end position="153"/>
    </location>
</feature>
<dbReference type="RefSeq" id="XP_005833567.1">
    <property type="nucleotide sequence ID" value="XM_005833510.1"/>
</dbReference>
<dbReference type="OrthoDB" id="10256233at2759"/>
<dbReference type="HOGENOM" id="CLU_1520659_0_0_1"/>
<reference evidence="8 10" key="1">
    <citation type="journal article" date="2012" name="Nature">
        <title>Algal genomes reveal evolutionary mosaicism and the fate of nucleomorphs.</title>
        <authorList>
            <consortium name="DOE Joint Genome Institute"/>
            <person name="Curtis B.A."/>
            <person name="Tanifuji G."/>
            <person name="Burki F."/>
            <person name="Gruber A."/>
            <person name="Irimia M."/>
            <person name="Maruyama S."/>
            <person name="Arias M.C."/>
            <person name="Ball S.G."/>
            <person name="Gile G.H."/>
            <person name="Hirakawa Y."/>
            <person name="Hopkins J.F."/>
            <person name="Kuo A."/>
            <person name="Rensing S.A."/>
            <person name="Schmutz J."/>
            <person name="Symeonidi A."/>
            <person name="Elias M."/>
            <person name="Eveleigh R.J."/>
            <person name="Herman E.K."/>
            <person name="Klute M.J."/>
            <person name="Nakayama T."/>
            <person name="Obornik M."/>
            <person name="Reyes-Prieto A."/>
            <person name="Armbrust E.V."/>
            <person name="Aves S.J."/>
            <person name="Beiko R.G."/>
            <person name="Coutinho P."/>
            <person name="Dacks J.B."/>
            <person name="Durnford D.G."/>
            <person name="Fast N.M."/>
            <person name="Green B.R."/>
            <person name="Grisdale C.J."/>
            <person name="Hempel F."/>
            <person name="Henrissat B."/>
            <person name="Hoppner M.P."/>
            <person name="Ishida K."/>
            <person name="Kim E."/>
            <person name="Koreny L."/>
            <person name="Kroth P.G."/>
            <person name="Liu Y."/>
            <person name="Malik S.B."/>
            <person name="Maier U.G."/>
            <person name="McRose D."/>
            <person name="Mock T."/>
            <person name="Neilson J.A."/>
            <person name="Onodera N.T."/>
            <person name="Poole A.M."/>
            <person name="Pritham E.J."/>
            <person name="Richards T.A."/>
            <person name="Rocap G."/>
            <person name="Roy S.W."/>
            <person name="Sarai C."/>
            <person name="Schaack S."/>
            <person name="Shirato S."/>
            <person name="Slamovits C.H."/>
            <person name="Spencer D.F."/>
            <person name="Suzuki S."/>
            <person name="Worden A.Z."/>
            <person name="Zauner S."/>
            <person name="Barry K."/>
            <person name="Bell C."/>
            <person name="Bharti A.K."/>
            <person name="Crow J.A."/>
            <person name="Grimwood J."/>
            <person name="Kramer R."/>
            <person name="Lindquist E."/>
            <person name="Lucas S."/>
            <person name="Salamov A."/>
            <person name="McFadden G.I."/>
            <person name="Lane C.E."/>
            <person name="Keeling P.J."/>
            <person name="Gray M.W."/>
            <person name="Grigoriev I.V."/>
            <person name="Archibald J.M."/>
        </authorList>
    </citation>
    <scope>NUCLEOTIDE SEQUENCE</scope>
    <source>
        <strain evidence="8 10">CCMP2712</strain>
    </source>
</reference>
<dbReference type="Gene3D" id="3.40.50.300">
    <property type="entry name" value="P-loop containing nucleotide triphosphate hydrolases"/>
    <property type="match status" value="1"/>
</dbReference>
<dbReference type="GO" id="GO:0009507">
    <property type="term" value="C:chloroplast"/>
    <property type="evidence" value="ECO:0007669"/>
    <property type="project" value="UniProtKB-SubCell"/>
</dbReference>
<dbReference type="EnsemblProtists" id="EKX46587">
    <property type="protein sequence ID" value="EKX46587"/>
    <property type="gene ID" value="GUITHDRAFT_107374"/>
</dbReference>
<dbReference type="Pfam" id="PF02151">
    <property type="entry name" value="UVR"/>
    <property type="match status" value="1"/>
</dbReference>
<reference evidence="9" key="3">
    <citation type="submission" date="2016-03" db="UniProtKB">
        <authorList>
            <consortium name="EnsemblProtists"/>
        </authorList>
    </citation>
    <scope>IDENTIFICATION</scope>
</reference>
<evidence type="ECO:0000313" key="8">
    <source>
        <dbReference type="EMBL" id="EKX46587.1"/>
    </source>
</evidence>
<keyword evidence="4" id="KW-0347">Helicase</keyword>
<evidence type="ECO:0000259" key="7">
    <source>
        <dbReference type="PROSITE" id="PS51195"/>
    </source>
</evidence>
<accession>L1JE40</accession>
<dbReference type="SUPFAM" id="SSF52540">
    <property type="entry name" value="P-loop containing nucleoside triphosphate hydrolases"/>
    <property type="match status" value="1"/>
</dbReference>
<evidence type="ECO:0000256" key="1">
    <source>
        <dbReference type="ARBA" id="ARBA00004229"/>
    </source>
</evidence>
<dbReference type="GeneID" id="17303297"/>
<dbReference type="InterPro" id="IPR027417">
    <property type="entry name" value="P-loop_NTPase"/>
</dbReference>
<proteinExistence type="predicted"/>
<comment type="subcellular location">
    <subcellularLocation>
        <location evidence="1">Plastid</location>
        <location evidence="1">Chloroplast</location>
    </subcellularLocation>
</comment>
<name>L1JE40_GUITC</name>
<dbReference type="InterPro" id="IPR001943">
    <property type="entry name" value="UVR_dom"/>
</dbReference>
<evidence type="ECO:0000256" key="3">
    <source>
        <dbReference type="ARBA" id="ARBA00022801"/>
    </source>
</evidence>
<dbReference type="PaxDb" id="55529-EKX46587"/>
<dbReference type="Proteomes" id="UP000011087">
    <property type="component" value="Unassembled WGS sequence"/>
</dbReference>
<evidence type="ECO:0000256" key="5">
    <source>
        <dbReference type="ARBA" id="ARBA00022840"/>
    </source>
</evidence>
<dbReference type="PROSITE" id="PS51195">
    <property type="entry name" value="Q_MOTIF"/>
    <property type="match status" value="1"/>
</dbReference>
<evidence type="ECO:0000256" key="6">
    <source>
        <dbReference type="PROSITE-ProRule" id="PRU00552"/>
    </source>
</evidence>
<keyword evidence="2" id="KW-0547">Nucleotide-binding</keyword>
<dbReference type="GO" id="GO:0016787">
    <property type="term" value="F:hydrolase activity"/>
    <property type="evidence" value="ECO:0007669"/>
    <property type="project" value="UniProtKB-KW"/>
</dbReference>
<dbReference type="KEGG" id="gtt:GUITHDRAFT_107374"/>
<dbReference type="GO" id="GO:0003724">
    <property type="term" value="F:RNA helicase activity"/>
    <property type="evidence" value="ECO:0007669"/>
    <property type="project" value="InterPro"/>
</dbReference>